<proteinExistence type="predicted"/>
<evidence type="ECO:0000256" key="5">
    <source>
        <dbReference type="SAM" id="MobiDB-lite"/>
    </source>
</evidence>
<evidence type="ECO:0000256" key="2">
    <source>
        <dbReference type="ARBA" id="ARBA00022771"/>
    </source>
</evidence>
<accession>A0A8C5MDU8</accession>
<keyword evidence="3" id="KW-0862">Zinc</keyword>
<reference evidence="7" key="1">
    <citation type="submission" date="2025-08" db="UniProtKB">
        <authorList>
            <consortium name="Ensembl"/>
        </authorList>
    </citation>
    <scope>IDENTIFICATION</scope>
</reference>
<dbReference type="GO" id="GO:0008270">
    <property type="term" value="F:zinc ion binding"/>
    <property type="evidence" value="ECO:0007669"/>
    <property type="project" value="UniProtKB-KW"/>
</dbReference>
<dbReference type="Gene3D" id="6.10.140.2220">
    <property type="match status" value="1"/>
</dbReference>
<dbReference type="Pfam" id="PF04194">
    <property type="entry name" value="PDCD2_C"/>
    <property type="match status" value="1"/>
</dbReference>
<keyword evidence="2 4" id="KW-0863">Zinc-finger</keyword>
<dbReference type="GO" id="GO:0005634">
    <property type="term" value="C:nucleus"/>
    <property type="evidence" value="ECO:0007669"/>
    <property type="project" value="TreeGrafter"/>
</dbReference>
<evidence type="ECO:0000259" key="6">
    <source>
        <dbReference type="PROSITE" id="PS50865"/>
    </source>
</evidence>
<protein>
    <submittedName>
        <fullName evidence="7">Programmed cell death 2</fullName>
    </submittedName>
</protein>
<dbReference type="PANTHER" id="PTHR12298">
    <property type="entry name" value="PCDC2 PROGRAMMED CELL DEATH PROTEIN 2 -RELATED"/>
    <property type="match status" value="1"/>
</dbReference>
<name>A0A8C5MDU8_9ANUR</name>
<evidence type="ECO:0000256" key="4">
    <source>
        <dbReference type="PROSITE-ProRule" id="PRU00134"/>
    </source>
</evidence>
<dbReference type="Ensembl" id="ENSLLET00000011018.1">
    <property type="protein sequence ID" value="ENSLLEP00000010606.1"/>
    <property type="gene ID" value="ENSLLEG00000006770.1"/>
</dbReference>
<feature type="region of interest" description="Disordered" evidence="5">
    <location>
        <begin position="140"/>
        <end position="160"/>
    </location>
</feature>
<dbReference type="GO" id="GO:0005737">
    <property type="term" value="C:cytoplasm"/>
    <property type="evidence" value="ECO:0007669"/>
    <property type="project" value="InterPro"/>
</dbReference>
<dbReference type="SUPFAM" id="SSF144232">
    <property type="entry name" value="HIT/MYND zinc finger-like"/>
    <property type="match status" value="1"/>
</dbReference>
<dbReference type="Pfam" id="PF01753">
    <property type="entry name" value="zf-MYND"/>
    <property type="match status" value="1"/>
</dbReference>
<dbReference type="AlphaFoldDB" id="A0A8C5MDU8"/>
<dbReference type="OrthoDB" id="443682at2759"/>
<keyword evidence="8" id="KW-1185">Reference proteome</keyword>
<feature type="compositionally biased region" description="Acidic residues" evidence="5">
    <location>
        <begin position="234"/>
        <end position="250"/>
    </location>
</feature>
<reference evidence="7" key="2">
    <citation type="submission" date="2025-09" db="UniProtKB">
        <authorList>
            <consortium name="Ensembl"/>
        </authorList>
    </citation>
    <scope>IDENTIFICATION</scope>
</reference>
<dbReference type="InterPro" id="IPR002893">
    <property type="entry name" value="Znf_MYND"/>
</dbReference>
<dbReference type="Proteomes" id="UP000694569">
    <property type="component" value="Unplaced"/>
</dbReference>
<dbReference type="PROSITE" id="PS50865">
    <property type="entry name" value="ZF_MYND_2"/>
    <property type="match status" value="1"/>
</dbReference>
<organism evidence="7 8">
    <name type="scientific">Leptobrachium leishanense</name>
    <name type="common">Leishan spiny toad</name>
    <dbReference type="NCBI Taxonomy" id="445787"/>
    <lineage>
        <taxon>Eukaryota</taxon>
        <taxon>Metazoa</taxon>
        <taxon>Chordata</taxon>
        <taxon>Craniata</taxon>
        <taxon>Vertebrata</taxon>
        <taxon>Euteleostomi</taxon>
        <taxon>Amphibia</taxon>
        <taxon>Batrachia</taxon>
        <taxon>Anura</taxon>
        <taxon>Pelobatoidea</taxon>
        <taxon>Megophryidae</taxon>
        <taxon>Leptobrachium</taxon>
    </lineage>
</organism>
<dbReference type="InterPro" id="IPR007320">
    <property type="entry name" value="PDCD2_C"/>
</dbReference>
<feature type="region of interest" description="Disordered" evidence="5">
    <location>
        <begin position="234"/>
        <end position="260"/>
    </location>
</feature>
<feature type="domain" description="MYND-type" evidence="6">
    <location>
        <begin position="171"/>
        <end position="208"/>
    </location>
</feature>
<evidence type="ECO:0000256" key="1">
    <source>
        <dbReference type="ARBA" id="ARBA00022723"/>
    </source>
</evidence>
<gene>
    <name evidence="7" type="primary">PDCD2</name>
</gene>
<dbReference type="PANTHER" id="PTHR12298:SF4">
    <property type="entry name" value="PROGRAMMED CELL DEATH PROTEIN 2"/>
    <property type="match status" value="1"/>
</dbReference>
<evidence type="ECO:0000313" key="7">
    <source>
        <dbReference type="Ensembl" id="ENSLLEP00000010606.1"/>
    </source>
</evidence>
<keyword evidence="1" id="KW-0479">Metal-binding</keyword>
<evidence type="ECO:0000256" key="3">
    <source>
        <dbReference type="ARBA" id="ARBA00022833"/>
    </source>
</evidence>
<sequence length="390" mass="43533">MGPRILTSLAARRFFRCAHGRWAAVASCTCCVSLLSMAATQAVELGFAQESESWRLVSSQFPSKAGGRPAWLGEEGMPGPADLQCGVCQKPAAFLLQVYAPCPGCFHRTVFVFCCRDPTCHREGESRCFRVFRNQLPRKNDTYPYSPPPEAAPAGEQGRPSPELRCGARLCRVCGCLGPKQCSKCHQASYCSKEHQLLDWKAQHKKLCGGTQPEAPIPDHGFLFPEYEIVTEPEELESEDQEEDDVEEPEQAACMPGQTSTDVSLTLDAQDLESMARHESEEDMAFNRFKKRIGAEPEQVLRYCRGGQALWMSARNVPSGANIPDCQCGSKRIFEFQIMPQLLNHLRVDSLGDSIDWGTLSVFTCTRNCDAEKRYVEEFLWKQDVVESAK</sequence>
<evidence type="ECO:0000313" key="8">
    <source>
        <dbReference type="Proteomes" id="UP000694569"/>
    </source>
</evidence>
<dbReference type="GeneTree" id="ENSGT00940000156603"/>